<evidence type="ECO:0000259" key="5">
    <source>
        <dbReference type="SMART" id="SM00382"/>
    </source>
</evidence>
<keyword evidence="7" id="KW-1185">Reference proteome</keyword>
<dbReference type="InterPro" id="IPR011050">
    <property type="entry name" value="Pectin_lyase_fold/virulence"/>
</dbReference>
<evidence type="ECO:0000256" key="3">
    <source>
        <dbReference type="ARBA" id="ARBA00022840"/>
    </source>
</evidence>
<dbReference type="PRINTS" id="PR00819">
    <property type="entry name" value="CBXCFQXSUPER"/>
</dbReference>
<protein>
    <submittedName>
        <fullName evidence="6">Right-handed parallel beta-helix repeat-containing protein</fullName>
    </submittedName>
</protein>
<organism evidence="6 7">
    <name type="scientific">Streptomyces fildesensis</name>
    <dbReference type="NCBI Taxonomy" id="375757"/>
    <lineage>
        <taxon>Bacteria</taxon>
        <taxon>Bacillati</taxon>
        <taxon>Actinomycetota</taxon>
        <taxon>Actinomycetes</taxon>
        <taxon>Kitasatosporales</taxon>
        <taxon>Streptomycetaceae</taxon>
        <taxon>Streptomyces</taxon>
    </lineage>
</organism>
<dbReference type="InterPro" id="IPR027417">
    <property type="entry name" value="P-loop_NTPase"/>
</dbReference>
<reference evidence="6 7" key="1">
    <citation type="submission" date="2024-10" db="EMBL/GenBank/DDBJ databases">
        <title>The Natural Products Discovery Center: Release of the First 8490 Sequenced Strains for Exploring Actinobacteria Biosynthetic Diversity.</title>
        <authorList>
            <person name="Kalkreuter E."/>
            <person name="Kautsar S.A."/>
            <person name="Yang D."/>
            <person name="Bader C.D."/>
            <person name="Teijaro C.N."/>
            <person name="Fluegel L."/>
            <person name="Davis C.M."/>
            <person name="Simpson J.R."/>
            <person name="Lauterbach L."/>
            <person name="Steele A.D."/>
            <person name="Gui C."/>
            <person name="Meng S."/>
            <person name="Li G."/>
            <person name="Viehrig K."/>
            <person name="Ye F."/>
            <person name="Su P."/>
            <person name="Kiefer A.F."/>
            <person name="Nichols A."/>
            <person name="Cepeda A.J."/>
            <person name="Yan W."/>
            <person name="Fan B."/>
            <person name="Jiang Y."/>
            <person name="Adhikari A."/>
            <person name="Zheng C.-J."/>
            <person name="Schuster L."/>
            <person name="Cowan T.M."/>
            <person name="Smanski M.J."/>
            <person name="Chevrette M.G."/>
            <person name="De Carvalho L.P.S."/>
            <person name="Shen B."/>
        </authorList>
    </citation>
    <scope>NUCLEOTIDE SEQUENCE [LARGE SCALE GENOMIC DNA]</scope>
    <source>
        <strain evidence="6 7">NPDC053399</strain>
    </source>
</reference>
<dbReference type="PANTHER" id="PTHR43392:SF2">
    <property type="entry name" value="AAA-TYPE ATPASE FAMILY PROTEIN _ ANKYRIN REPEAT FAMILY PROTEIN"/>
    <property type="match status" value="1"/>
</dbReference>
<name>A0ABW8C5S7_9ACTN</name>
<dbReference type="SMART" id="SM00382">
    <property type="entry name" value="AAA"/>
    <property type="match status" value="1"/>
</dbReference>
<dbReference type="Gene3D" id="1.10.8.60">
    <property type="match status" value="1"/>
</dbReference>
<dbReference type="InterPro" id="IPR006626">
    <property type="entry name" value="PbH1"/>
</dbReference>
<dbReference type="SUPFAM" id="SSF51126">
    <property type="entry name" value="Pectin lyase-like"/>
    <property type="match status" value="3"/>
</dbReference>
<dbReference type="InterPro" id="IPR003959">
    <property type="entry name" value="ATPase_AAA_core"/>
</dbReference>
<dbReference type="InterPro" id="IPR003593">
    <property type="entry name" value="AAA+_ATPase"/>
</dbReference>
<dbReference type="Gene3D" id="3.40.50.300">
    <property type="entry name" value="P-loop containing nucleotide triphosphate hydrolases"/>
    <property type="match status" value="1"/>
</dbReference>
<evidence type="ECO:0000256" key="1">
    <source>
        <dbReference type="ARBA" id="ARBA00010378"/>
    </source>
</evidence>
<keyword evidence="2" id="KW-0547">Nucleotide-binding</keyword>
<dbReference type="InterPro" id="IPR050773">
    <property type="entry name" value="CbxX/CfxQ_RuBisCO_ESX"/>
</dbReference>
<dbReference type="InterPro" id="IPR041627">
    <property type="entry name" value="AAA_lid_6"/>
</dbReference>
<comment type="caution">
    <text evidence="6">The sequence shown here is derived from an EMBL/GenBank/DDBJ whole genome shotgun (WGS) entry which is preliminary data.</text>
</comment>
<keyword evidence="3" id="KW-0067">ATP-binding</keyword>
<dbReference type="EMBL" id="JBITYG010000004">
    <property type="protein sequence ID" value="MFI9101780.1"/>
    <property type="molecule type" value="Genomic_DNA"/>
</dbReference>
<dbReference type="PANTHER" id="PTHR43392">
    <property type="entry name" value="AAA-TYPE ATPASE FAMILY PROTEIN / ANKYRIN REPEAT FAMILY PROTEIN"/>
    <property type="match status" value="1"/>
</dbReference>
<dbReference type="RefSeq" id="WP_399648620.1">
    <property type="nucleotide sequence ID" value="NZ_JBITYG010000004.1"/>
</dbReference>
<dbReference type="CDD" id="cd00009">
    <property type="entry name" value="AAA"/>
    <property type="match status" value="1"/>
</dbReference>
<dbReference type="Proteomes" id="UP001614394">
    <property type="component" value="Unassembled WGS sequence"/>
</dbReference>
<comment type="similarity">
    <text evidence="1">Belongs to the CbxX/CfxQ family.</text>
</comment>
<dbReference type="InterPro" id="IPR039448">
    <property type="entry name" value="Beta_helix"/>
</dbReference>
<dbReference type="InterPro" id="IPR000641">
    <property type="entry name" value="CbxX/CfxQ"/>
</dbReference>
<dbReference type="Pfam" id="PF00004">
    <property type="entry name" value="AAA"/>
    <property type="match status" value="1"/>
</dbReference>
<dbReference type="Pfam" id="PF17866">
    <property type="entry name" value="AAA_lid_6"/>
    <property type="match status" value="1"/>
</dbReference>
<feature type="region of interest" description="Disordered" evidence="4">
    <location>
        <begin position="232"/>
        <end position="260"/>
    </location>
</feature>
<dbReference type="Gene3D" id="2.160.20.10">
    <property type="entry name" value="Single-stranded right-handed beta-helix, Pectin lyase-like"/>
    <property type="match status" value="3"/>
</dbReference>
<evidence type="ECO:0000313" key="7">
    <source>
        <dbReference type="Proteomes" id="UP001614394"/>
    </source>
</evidence>
<sequence length="914" mass="93768">MSQKWVRVAQRGWGVQHTIGAAVRGAADGATVSVMPGEYQESVLLERDVSLVAEKGPGTVRIAPARGPALTVSAGSPSVRGLVLEGADPTEPAVVLSGGAPVLDGCEVVGGRVEVTGQAAPTLRDCRVHRAAGAGLRLAGDSRAVVEDCTVADIDGIGVQVTEGAAPEVRGTTVGPATAEGLHLGGTKGGTFERCEVTGSGGAAVRVVGAAAPRLRSCRLHGNRAAGVHVSADTPVPAASPAPIAEGASGSASADRDAADSAADASGTVLEDCEISGTGTAGLLADEDARVLLRDCRISRTGGAGIIAVDRSRLRLHGTTTADTGDTGLALGGRAAVRADGGGFLRATGNGVYAAGDCELTLTGCEVAGAGYSGIHLGEGAGAVLTGCRLHDTPEHGIRATGNSLLCAEDTGIERARMAGVSVEERADAALRGCTVKGTGTGVRLHTPHRPLLDDCEITATEGTGVEIGPGTGALLHRTRIHHTGGSGLLAGEDSTPALDGCEIADTQGSGIVVRAGARPVVRGTSIARTAKNGVYQDDGSHGVLEDCSLSATGFPALYVGKAADPAVRRCLFHDTAEDVASAEGAAAVIEECRADRVKVSTLPVTEHRVLPAGPVGIPRALPGTAVGDAKESGTGTGDAAEESLETLLAELHRLVGLESVKRDVGTMVNLMQLVRRRQELGLPPPPTSRHLVFAGNPGTGKTTVARLYGRILHALGMLSSGHLVEADRGDLVGEYVGHTAPKTQAVFRRALGGVLFIDEAYALVPRGQGGDFGQEAISTLVKLMEDNRDEIVVIAAGYPGDMQRFVDGNPGLASRFTRTLTFDDYLGTELVDIVRHQAEQHRYDLPEETVAALAGYFTALPRDEGFGNGRTARQVFQRMTERHAQRVSGVADLTAEDLSLVLPEDLPELGAAI</sequence>
<feature type="domain" description="AAA+ ATPase" evidence="5">
    <location>
        <begin position="688"/>
        <end position="827"/>
    </location>
</feature>
<evidence type="ECO:0000256" key="4">
    <source>
        <dbReference type="SAM" id="MobiDB-lite"/>
    </source>
</evidence>
<accession>A0ABW8C5S7</accession>
<evidence type="ECO:0000313" key="6">
    <source>
        <dbReference type="EMBL" id="MFI9101780.1"/>
    </source>
</evidence>
<gene>
    <name evidence="6" type="ORF">ACIGXA_14775</name>
</gene>
<proteinExistence type="inferred from homology"/>
<dbReference type="SUPFAM" id="SSF52540">
    <property type="entry name" value="P-loop containing nucleoside triphosphate hydrolases"/>
    <property type="match status" value="1"/>
</dbReference>
<dbReference type="Pfam" id="PF13229">
    <property type="entry name" value="Beta_helix"/>
    <property type="match status" value="3"/>
</dbReference>
<evidence type="ECO:0000256" key="2">
    <source>
        <dbReference type="ARBA" id="ARBA00022741"/>
    </source>
</evidence>
<feature type="compositionally biased region" description="Low complexity" evidence="4">
    <location>
        <begin position="237"/>
        <end position="253"/>
    </location>
</feature>
<dbReference type="SMART" id="SM00710">
    <property type="entry name" value="PbH1"/>
    <property type="match status" value="14"/>
</dbReference>
<dbReference type="InterPro" id="IPR012334">
    <property type="entry name" value="Pectin_lyas_fold"/>
</dbReference>